<comment type="caution">
    <text evidence="3">The sequence shown here is derived from an EMBL/GenBank/DDBJ whole genome shotgun (WGS) entry which is preliminary data.</text>
</comment>
<keyword evidence="4" id="KW-1185">Reference proteome</keyword>
<feature type="domain" description="Glyoxalase-related protein" evidence="2">
    <location>
        <begin position="3"/>
        <end position="139"/>
    </location>
</feature>
<organism evidence="3 4">
    <name type="scientific">Sagittula stellata (strain ATCC 700073 / DSM 11524 / E-37)</name>
    <dbReference type="NCBI Taxonomy" id="388399"/>
    <lineage>
        <taxon>Bacteria</taxon>
        <taxon>Pseudomonadati</taxon>
        <taxon>Pseudomonadota</taxon>
        <taxon>Alphaproteobacteria</taxon>
        <taxon>Rhodobacterales</taxon>
        <taxon>Roseobacteraceae</taxon>
        <taxon>Sagittula</taxon>
    </lineage>
</organism>
<feature type="region of interest" description="Disordered" evidence="1">
    <location>
        <begin position="122"/>
        <end position="143"/>
    </location>
</feature>
<sequence length="143" mass="15533">MTQPTLDFVKAQAKALRRALQAEGTTISHARSLELVALQYGARDWNTLHARLGKGGAETGLALGAQVSGHYLGQAYTGRIVSLSGPAGHRHVEIALDQPIDTVVFDSFSNWRHRIRGIVGKDGRSRRRTSDGTPHLTVEKSLP</sequence>
<dbReference type="Proteomes" id="UP000005713">
    <property type="component" value="Unassembled WGS sequence"/>
</dbReference>
<dbReference type="EMBL" id="AAYA01000002">
    <property type="protein sequence ID" value="EBA09831.1"/>
    <property type="molecule type" value="Genomic_DNA"/>
</dbReference>
<name>A3JZC8_SAGS3</name>
<dbReference type="InterPro" id="IPR045517">
    <property type="entry name" value="Glyoxalase_8"/>
</dbReference>
<gene>
    <name evidence="3" type="ORF">SSE37_08483</name>
</gene>
<dbReference type="AlphaFoldDB" id="A3JZC8"/>
<evidence type="ECO:0000313" key="3">
    <source>
        <dbReference type="EMBL" id="EBA09831.1"/>
    </source>
</evidence>
<evidence type="ECO:0000256" key="1">
    <source>
        <dbReference type="SAM" id="MobiDB-lite"/>
    </source>
</evidence>
<dbReference type="RefSeq" id="WP_005856087.1">
    <property type="nucleotide sequence ID" value="NZ_AAYA01000002.1"/>
</dbReference>
<accession>A3JZC8</accession>
<evidence type="ECO:0000313" key="4">
    <source>
        <dbReference type="Proteomes" id="UP000005713"/>
    </source>
</evidence>
<reference evidence="3 4" key="1">
    <citation type="submission" date="2006-06" db="EMBL/GenBank/DDBJ databases">
        <authorList>
            <person name="Moran M.A."/>
            <person name="Ferriera S."/>
            <person name="Johnson J."/>
            <person name="Kravitz S."/>
            <person name="Beeson K."/>
            <person name="Sutton G."/>
            <person name="Rogers Y.-H."/>
            <person name="Friedman R."/>
            <person name="Frazier M."/>
            <person name="Venter J.C."/>
        </authorList>
    </citation>
    <scope>NUCLEOTIDE SEQUENCE [LARGE SCALE GENOMIC DNA]</scope>
    <source>
        <strain evidence="3 4">E-37</strain>
    </source>
</reference>
<proteinExistence type="predicted"/>
<protein>
    <recommendedName>
        <fullName evidence="2">Glyoxalase-related protein domain-containing protein</fullName>
    </recommendedName>
</protein>
<dbReference type="Pfam" id="PF20066">
    <property type="entry name" value="Glyoxalase_8"/>
    <property type="match status" value="1"/>
</dbReference>
<dbReference type="eggNOG" id="ENOG5032RRC">
    <property type="taxonomic scope" value="Bacteria"/>
</dbReference>
<evidence type="ECO:0000259" key="2">
    <source>
        <dbReference type="Pfam" id="PF20066"/>
    </source>
</evidence>
<dbReference type="OrthoDB" id="7350221at2"/>